<dbReference type="PANTHER" id="PTHR11920">
    <property type="entry name" value="GUANYLYL CYCLASE"/>
    <property type="match status" value="1"/>
</dbReference>
<keyword evidence="19" id="KW-1185">Reference proteome</keyword>
<dbReference type="GeneID" id="580192"/>
<keyword evidence="6" id="KW-1133">Transmembrane helix</keyword>
<dbReference type="CDD" id="cd07302">
    <property type="entry name" value="CHD"/>
    <property type="match status" value="1"/>
</dbReference>
<feature type="compositionally biased region" description="Low complexity" evidence="15">
    <location>
        <begin position="784"/>
        <end position="796"/>
    </location>
</feature>
<dbReference type="InterPro" id="IPR011009">
    <property type="entry name" value="Kinase-like_dom_sf"/>
</dbReference>
<dbReference type="OMA" id="ERWVVKI"/>
<dbReference type="OrthoDB" id="302535at2759"/>
<evidence type="ECO:0000256" key="15">
    <source>
        <dbReference type="SAM" id="MobiDB-lite"/>
    </source>
</evidence>
<evidence type="ECO:0000256" key="4">
    <source>
        <dbReference type="ARBA" id="ARBA00022729"/>
    </source>
</evidence>
<evidence type="ECO:0000256" key="13">
    <source>
        <dbReference type="RuleBase" id="RU000405"/>
    </source>
</evidence>
<evidence type="ECO:0000256" key="2">
    <source>
        <dbReference type="ARBA" id="ARBA00012202"/>
    </source>
</evidence>
<dbReference type="GO" id="GO:0005525">
    <property type="term" value="F:GTP binding"/>
    <property type="evidence" value="ECO:0007669"/>
    <property type="project" value="UniProtKB-KW"/>
</dbReference>
<dbReference type="Gene3D" id="3.30.70.1230">
    <property type="entry name" value="Nucleotide cyclase"/>
    <property type="match status" value="1"/>
</dbReference>
<organism evidence="18 19">
    <name type="scientific">Strongylocentrotus purpuratus</name>
    <name type="common">Purple sea urchin</name>
    <dbReference type="NCBI Taxonomy" id="7668"/>
    <lineage>
        <taxon>Eukaryota</taxon>
        <taxon>Metazoa</taxon>
        <taxon>Echinodermata</taxon>
        <taxon>Eleutherozoa</taxon>
        <taxon>Echinozoa</taxon>
        <taxon>Echinoidea</taxon>
        <taxon>Euechinoidea</taxon>
        <taxon>Echinacea</taxon>
        <taxon>Camarodonta</taxon>
        <taxon>Echinidea</taxon>
        <taxon>Strongylocentrotidae</taxon>
        <taxon>Strongylocentrotus</taxon>
    </lineage>
</organism>
<dbReference type="AlphaFoldDB" id="A0A7M7HJV6"/>
<dbReference type="InParanoid" id="A0A7M7HJV6"/>
<dbReference type="PROSITE" id="PS50125">
    <property type="entry name" value="GUANYLATE_CYCLASE_2"/>
    <property type="match status" value="1"/>
</dbReference>
<dbReference type="Pfam" id="PF00211">
    <property type="entry name" value="Guanylate_cyc"/>
    <property type="match status" value="1"/>
</dbReference>
<dbReference type="PROSITE" id="PS00452">
    <property type="entry name" value="GUANYLATE_CYCLASE_1"/>
    <property type="match status" value="1"/>
</dbReference>
<dbReference type="InterPro" id="IPR029787">
    <property type="entry name" value="Nucleotide_cyclase"/>
</dbReference>
<dbReference type="Proteomes" id="UP000007110">
    <property type="component" value="Unassembled WGS sequence"/>
</dbReference>
<protein>
    <recommendedName>
        <fullName evidence="2 14">Guanylate cyclase</fullName>
        <ecNumber evidence="2 14">4.6.1.2</ecNumber>
    </recommendedName>
</protein>
<evidence type="ECO:0000256" key="12">
    <source>
        <dbReference type="ARBA" id="ARBA00023293"/>
    </source>
</evidence>
<dbReference type="GO" id="GO:0004672">
    <property type="term" value="F:protein kinase activity"/>
    <property type="evidence" value="ECO:0007669"/>
    <property type="project" value="InterPro"/>
</dbReference>
<dbReference type="InterPro" id="IPR000719">
    <property type="entry name" value="Prot_kinase_dom"/>
</dbReference>
<evidence type="ECO:0000313" key="19">
    <source>
        <dbReference type="Proteomes" id="UP000007110"/>
    </source>
</evidence>
<dbReference type="EnsemblMetazoa" id="XM_011684213">
    <property type="protein sequence ID" value="XP_011682515"/>
    <property type="gene ID" value="LOC580192"/>
</dbReference>
<keyword evidence="4" id="KW-0732">Signal</keyword>
<name>A0A7M7HJV6_STRPU</name>
<evidence type="ECO:0000259" key="16">
    <source>
        <dbReference type="PROSITE" id="PS50011"/>
    </source>
</evidence>
<evidence type="ECO:0000256" key="1">
    <source>
        <dbReference type="ARBA" id="ARBA00004479"/>
    </source>
</evidence>
<keyword evidence="9" id="KW-0675">Receptor</keyword>
<dbReference type="InterPro" id="IPR050401">
    <property type="entry name" value="Cyclic_nucleotide_synthase"/>
</dbReference>
<feature type="domain" description="Guanylate cyclase" evidence="17">
    <location>
        <begin position="365"/>
        <end position="495"/>
    </location>
</feature>
<keyword evidence="7" id="KW-0342">GTP-binding</keyword>
<proteinExistence type="inferred from homology"/>
<dbReference type="InterPro" id="IPR018297">
    <property type="entry name" value="A/G_cyclase_CS"/>
</dbReference>
<reference evidence="19" key="1">
    <citation type="submission" date="2015-02" db="EMBL/GenBank/DDBJ databases">
        <title>Genome sequencing for Strongylocentrotus purpuratus.</title>
        <authorList>
            <person name="Murali S."/>
            <person name="Liu Y."/>
            <person name="Vee V."/>
            <person name="English A."/>
            <person name="Wang M."/>
            <person name="Skinner E."/>
            <person name="Han Y."/>
            <person name="Muzny D.M."/>
            <person name="Worley K.C."/>
            <person name="Gibbs R.A."/>
        </authorList>
    </citation>
    <scope>NUCLEOTIDE SEQUENCE</scope>
</reference>
<sequence length="796" mass="88904">MSNAMSKQSLLSTVSVKGKDANKKGKNFAFATYNSHTVVLRKVEVHDFNLTKAIKRELKEMRWLVHDNINRFLGLCFPSTSGDMFYHVSEFSPKGSLKSILANDDVNLDLSFKASFIRDLARGMQFLHASEIKNHGVLSSSTCYVDSRWVLKISGFGLLSFNILKEDVMKQKDPEVKFSKMLWTAPEHLRGEMLPSKGSQKGDVYSFAIILQEIVTRSHPFYLSGYTSREIIRRVIRRDEPPCRPKINEDEFETSDMATIFTAIYELMKVCWEELPEDRPDFTAIRAKLRGLQKGRKELDILDNMLSKMEKYTENLEKVVADRTGQLLEEKKKTDALLFRMLPEVVAEELKKGNQFPGEFFDHVTVYFSDVVGFTDISAQSTPMQVVDLLNDLYTCFDAVLERFDVYKVETIGDAYMVVSGLPRRNGNRHAGEIACVALELLTGARQFRIRHKPDHQLQIRIGINTGPVAAGVVGLTMPRFCLFGDTVNTASRMESNSLPQKIHCSSDSAAVLKELGGYVLEKRGLITIKGKGQMTTYWLLGTDTTIRPRYSIDTAVSKKISTDTMISQDSLLSPSHRMSDAYDIPEDRLIEEHMNKTDNAPRPSTIAEKRESTSARPSVREHTDDQLMSEADSRRISTGSWTDGGQESVRFGRSITPVKGLHVPSRLADNNQAAIMDERAGDGVRPSYVTDDRATPLGKESGDEGGYDNPVMDPRGTVIEEKEESHSVTSPQHSLSPAPPSKSVSPSSSDGDKKRRNLRSGARTENNNYLSPAKRKNAITLHSSGSSGKAGVSKA</sequence>
<keyword evidence="10" id="KW-0325">Glycoprotein</keyword>
<evidence type="ECO:0000256" key="5">
    <source>
        <dbReference type="ARBA" id="ARBA00022741"/>
    </source>
</evidence>
<dbReference type="FunFam" id="1.10.510.10:FF:002175">
    <property type="entry name" value="Guanylate cyclase"/>
    <property type="match status" value="1"/>
</dbReference>
<keyword evidence="3" id="KW-0812">Transmembrane</keyword>
<evidence type="ECO:0000256" key="3">
    <source>
        <dbReference type="ARBA" id="ARBA00022692"/>
    </source>
</evidence>
<dbReference type="SUPFAM" id="SSF55073">
    <property type="entry name" value="Nucleotide cyclase"/>
    <property type="match status" value="1"/>
</dbReference>
<evidence type="ECO:0000256" key="14">
    <source>
        <dbReference type="RuleBase" id="RU003431"/>
    </source>
</evidence>
<keyword evidence="11 13" id="KW-0456">Lyase</keyword>
<keyword evidence="8" id="KW-0472">Membrane</keyword>
<dbReference type="Gene3D" id="1.10.510.10">
    <property type="entry name" value="Transferase(Phosphotransferase) domain 1"/>
    <property type="match status" value="1"/>
</dbReference>
<dbReference type="GO" id="GO:0035556">
    <property type="term" value="P:intracellular signal transduction"/>
    <property type="evidence" value="ECO:0007669"/>
    <property type="project" value="InterPro"/>
</dbReference>
<evidence type="ECO:0000256" key="6">
    <source>
        <dbReference type="ARBA" id="ARBA00022989"/>
    </source>
</evidence>
<keyword evidence="5" id="KW-0547">Nucleotide-binding</keyword>
<dbReference type="SMART" id="SM00044">
    <property type="entry name" value="CYCc"/>
    <property type="match status" value="1"/>
</dbReference>
<evidence type="ECO:0000256" key="10">
    <source>
        <dbReference type="ARBA" id="ARBA00023180"/>
    </source>
</evidence>
<comment type="subcellular location">
    <subcellularLocation>
        <location evidence="1">Membrane</location>
        <topology evidence="1">Single-pass type I membrane protein</topology>
    </subcellularLocation>
</comment>
<comment type="catalytic activity">
    <reaction evidence="14">
        <text>GTP = 3',5'-cyclic GMP + diphosphate</text>
        <dbReference type="Rhea" id="RHEA:13665"/>
        <dbReference type="ChEBI" id="CHEBI:33019"/>
        <dbReference type="ChEBI" id="CHEBI:37565"/>
        <dbReference type="ChEBI" id="CHEBI:57746"/>
        <dbReference type="EC" id="4.6.1.2"/>
    </reaction>
</comment>
<dbReference type="GO" id="GO:0005886">
    <property type="term" value="C:plasma membrane"/>
    <property type="evidence" value="ECO:0000318"/>
    <property type="project" value="GO_Central"/>
</dbReference>
<dbReference type="InterPro" id="IPR001245">
    <property type="entry name" value="Ser-Thr/Tyr_kinase_cat_dom"/>
</dbReference>
<comment type="similarity">
    <text evidence="13">Belongs to the adenylyl cyclase class-4/guanylyl cyclase family.</text>
</comment>
<evidence type="ECO:0000313" key="18">
    <source>
        <dbReference type="EnsemblMetazoa" id="XP_011682515"/>
    </source>
</evidence>
<dbReference type="EC" id="4.6.1.2" evidence="2 14"/>
<feature type="region of interest" description="Disordered" evidence="15">
    <location>
        <begin position="594"/>
        <end position="650"/>
    </location>
</feature>
<feature type="region of interest" description="Disordered" evidence="15">
    <location>
        <begin position="678"/>
        <end position="796"/>
    </location>
</feature>
<feature type="domain" description="Protein kinase" evidence="16">
    <location>
        <begin position="1"/>
        <end position="292"/>
    </location>
</feature>
<reference evidence="18" key="2">
    <citation type="submission" date="2021-01" db="UniProtKB">
        <authorList>
            <consortium name="EnsemblMetazoa"/>
        </authorList>
    </citation>
    <scope>IDENTIFICATION</scope>
</reference>
<dbReference type="GO" id="GO:0001653">
    <property type="term" value="F:peptide receptor activity"/>
    <property type="evidence" value="ECO:0000318"/>
    <property type="project" value="GO_Central"/>
</dbReference>
<dbReference type="FunFam" id="3.30.70.1230:FF:000004">
    <property type="entry name" value="Guanylate cyclase"/>
    <property type="match status" value="1"/>
</dbReference>
<dbReference type="GO" id="GO:0007168">
    <property type="term" value="P:receptor guanylyl cyclase signaling pathway"/>
    <property type="evidence" value="ECO:0000318"/>
    <property type="project" value="GO_Central"/>
</dbReference>
<dbReference type="SUPFAM" id="SSF56112">
    <property type="entry name" value="Protein kinase-like (PK-like)"/>
    <property type="match status" value="1"/>
</dbReference>
<feature type="compositionally biased region" description="Polar residues" evidence="15">
    <location>
        <begin position="637"/>
        <end position="646"/>
    </location>
</feature>
<dbReference type="Pfam" id="PF07714">
    <property type="entry name" value="PK_Tyr_Ser-Thr"/>
    <property type="match status" value="1"/>
</dbReference>
<dbReference type="RefSeq" id="XP_011682515.1">
    <property type="nucleotide sequence ID" value="XM_011684213.2"/>
</dbReference>
<dbReference type="GO" id="GO:0006182">
    <property type="term" value="P:cGMP biosynthetic process"/>
    <property type="evidence" value="ECO:0000318"/>
    <property type="project" value="GO_Central"/>
</dbReference>
<evidence type="ECO:0000259" key="17">
    <source>
        <dbReference type="PROSITE" id="PS50125"/>
    </source>
</evidence>
<keyword evidence="12 14" id="KW-0141">cGMP biosynthesis</keyword>
<accession>A0A7M7HJV6</accession>
<dbReference type="GO" id="GO:0005524">
    <property type="term" value="F:ATP binding"/>
    <property type="evidence" value="ECO:0007669"/>
    <property type="project" value="InterPro"/>
</dbReference>
<evidence type="ECO:0000256" key="11">
    <source>
        <dbReference type="ARBA" id="ARBA00023239"/>
    </source>
</evidence>
<evidence type="ECO:0000256" key="8">
    <source>
        <dbReference type="ARBA" id="ARBA00023136"/>
    </source>
</evidence>
<dbReference type="KEGG" id="spu:580192"/>
<dbReference type="PROSITE" id="PS50011">
    <property type="entry name" value="PROTEIN_KINASE_DOM"/>
    <property type="match status" value="1"/>
</dbReference>
<dbReference type="InterPro" id="IPR001054">
    <property type="entry name" value="A/G_cyclase"/>
</dbReference>
<evidence type="ECO:0000256" key="9">
    <source>
        <dbReference type="ARBA" id="ARBA00023170"/>
    </source>
</evidence>
<dbReference type="PANTHER" id="PTHR11920:SF501">
    <property type="entry name" value="GUANYLATE CYCLASE 32E"/>
    <property type="match status" value="1"/>
</dbReference>
<dbReference type="GO" id="GO:0004383">
    <property type="term" value="F:guanylate cyclase activity"/>
    <property type="evidence" value="ECO:0000318"/>
    <property type="project" value="GO_Central"/>
</dbReference>
<feature type="compositionally biased region" description="Basic and acidic residues" evidence="15">
    <location>
        <begin position="608"/>
        <end position="636"/>
    </location>
</feature>
<evidence type="ECO:0000256" key="7">
    <source>
        <dbReference type="ARBA" id="ARBA00023134"/>
    </source>
</evidence>